<dbReference type="Proteomes" id="UP001162483">
    <property type="component" value="Unassembled WGS sequence"/>
</dbReference>
<sequence>MRCPWYIFHWLFLVWARTQGPHDPLLPGGPMTCQSAPGLCCLSVSNITAYQCSFINAQQCRLISA</sequence>
<accession>A0ABN9GV38</accession>
<comment type="caution">
    <text evidence="2">The sequence shown here is derived from an EMBL/GenBank/DDBJ whole genome shotgun (WGS) entry which is preliminary data.</text>
</comment>
<keyword evidence="1" id="KW-0732">Signal</keyword>
<organism evidence="2 3">
    <name type="scientific">Staurois parvus</name>
    <dbReference type="NCBI Taxonomy" id="386267"/>
    <lineage>
        <taxon>Eukaryota</taxon>
        <taxon>Metazoa</taxon>
        <taxon>Chordata</taxon>
        <taxon>Craniata</taxon>
        <taxon>Vertebrata</taxon>
        <taxon>Euteleostomi</taxon>
        <taxon>Amphibia</taxon>
        <taxon>Batrachia</taxon>
        <taxon>Anura</taxon>
        <taxon>Neobatrachia</taxon>
        <taxon>Ranoidea</taxon>
        <taxon>Ranidae</taxon>
        <taxon>Staurois</taxon>
    </lineage>
</organism>
<dbReference type="EMBL" id="CATNWA010019344">
    <property type="protein sequence ID" value="CAI9612692.1"/>
    <property type="molecule type" value="Genomic_DNA"/>
</dbReference>
<feature type="chain" id="PRO_5045116034" evidence="1">
    <location>
        <begin position="21"/>
        <end position="65"/>
    </location>
</feature>
<name>A0ABN9GV38_9NEOB</name>
<reference evidence="2" key="1">
    <citation type="submission" date="2023-05" db="EMBL/GenBank/DDBJ databases">
        <authorList>
            <person name="Stuckert A."/>
        </authorList>
    </citation>
    <scope>NUCLEOTIDE SEQUENCE</scope>
</reference>
<proteinExistence type="predicted"/>
<protein>
    <submittedName>
        <fullName evidence="2">Uncharacterized protein</fullName>
    </submittedName>
</protein>
<evidence type="ECO:0000256" key="1">
    <source>
        <dbReference type="SAM" id="SignalP"/>
    </source>
</evidence>
<keyword evidence="3" id="KW-1185">Reference proteome</keyword>
<evidence type="ECO:0000313" key="3">
    <source>
        <dbReference type="Proteomes" id="UP001162483"/>
    </source>
</evidence>
<gene>
    <name evidence="2" type="ORF">SPARVUS_LOCUS14743525</name>
</gene>
<evidence type="ECO:0000313" key="2">
    <source>
        <dbReference type="EMBL" id="CAI9612692.1"/>
    </source>
</evidence>
<feature type="signal peptide" evidence="1">
    <location>
        <begin position="1"/>
        <end position="20"/>
    </location>
</feature>
<feature type="non-terminal residue" evidence="2">
    <location>
        <position position="65"/>
    </location>
</feature>